<comment type="subcellular location">
    <subcellularLocation>
        <location evidence="1 9">Cell membrane</location>
        <topology evidence="1 9">Multi-pass membrane protein</topology>
    </subcellularLocation>
</comment>
<keyword evidence="11" id="KW-1185">Reference proteome</keyword>
<evidence type="ECO:0000256" key="2">
    <source>
        <dbReference type="ARBA" id="ARBA00008540"/>
    </source>
</evidence>
<feature type="transmembrane region" description="Helical" evidence="9">
    <location>
        <begin position="42"/>
        <end position="64"/>
    </location>
</feature>
<feature type="transmembrane region" description="Helical" evidence="9">
    <location>
        <begin position="125"/>
        <end position="143"/>
    </location>
</feature>
<feature type="transmembrane region" description="Helical" evidence="9">
    <location>
        <begin position="85"/>
        <end position="105"/>
    </location>
</feature>
<dbReference type="Proteomes" id="UP000241048">
    <property type="component" value="Unassembled WGS sequence"/>
</dbReference>
<keyword evidence="3 9" id="KW-0813">Transport</keyword>
<reference evidence="10 11" key="1">
    <citation type="submission" date="2018-03" db="EMBL/GenBank/DDBJ databases">
        <title>Lachnoclostridium SNUG30386 gen.nov., sp.nov., isolated from human faeces.</title>
        <authorList>
            <person name="Seo B."/>
            <person name="Jeon K."/>
            <person name="Ko G."/>
        </authorList>
    </citation>
    <scope>NUCLEOTIDE SEQUENCE [LARGE SCALE GENOMIC DNA]</scope>
    <source>
        <strain evidence="10 11">SNUG30386</strain>
    </source>
</reference>
<proteinExistence type="inferred from homology"/>
<feature type="transmembrane region" description="Helical" evidence="9">
    <location>
        <begin position="352"/>
        <end position="373"/>
    </location>
</feature>
<dbReference type="EMBL" id="PYLO01000001">
    <property type="protein sequence ID" value="PST38994.1"/>
    <property type="molecule type" value="Genomic_DNA"/>
</dbReference>
<evidence type="ECO:0000256" key="3">
    <source>
        <dbReference type="ARBA" id="ARBA00022448"/>
    </source>
</evidence>
<feature type="transmembrane region" description="Helical" evidence="9">
    <location>
        <begin position="288"/>
        <end position="314"/>
    </location>
</feature>
<dbReference type="AlphaFoldDB" id="A0A2T3FUS0"/>
<feature type="transmembrane region" description="Helical" evidence="9">
    <location>
        <begin position="380"/>
        <end position="400"/>
    </location>
</feature>
<comment type="similarity">
    <text evidence="2 9">Belongs to the branched chain amino acid transporter family.</text>
</comment>
<feature type="transmembrane region" description="Helical" evidence="9">
    <location>
        <begin position="155"/>
        <end position="183"/>
    </location>
</feature>
<dbReference type="NCBIfam" id="TIGR00796">
    <property type="entry name" value="livcs"/>
    <property type="match status" value="1"/>
</dbReference>
<feature type="transmembrane region" description="Helical" evidence="9">
    <location>
        <begin position="12"/>
        <end position="30"/>
    </location>
</feature>
<feature type="transmembrane region" description="Helical" evidence="9">
    <location>
        <begin position="420"/>
        <end position="442"/>
    </location>
</feature>
<evidence type="ECO:0000313" key="11">
    <source>
        <dbReference type="Proteomes" id="UP000241048"/>
    </source>
</evidence>
<dbReference type="GO" id="GO:0015818">
    <property type="term" value="P:isoleucine transport"/>
    <property type="evidence" value="ECO:0007669"/>
    <property type="project" value="TreeGrafter"/>
</dbReference>
<evidence type="ECO:0000256" key="5">
    <source>
        <dbReference type="ARBA" id="ARBA00022692"/>
    </source>
</evidence>
<name>A0A2T3FUS0_9CLOT</name>
<feature type="transmembrane region" description="Helical" evidence="9">
    <location>
        <begin position="241"/>
        <end position="261"/>
    </location>
</feature>
<evidence type="ECO:0000256" key="8">
    <source>
        <dbReference type="ARBA" id="ARBA00023136"/>
    </source>
</evidence>
<keyword evidence="8 9" id="KW-0472">Membrane</keyword>
<dbReference type="GO" id="GO:0015190">
    <property type="term" value="F:L-leucine transmembrane transporter activity"/>
    <property type="evidence" value="ECO:0007669"/>
    <property type="project" value="TreeGrafter"/>
</dbReference>
<evidence type="ECO:0000313" key="10">
    <source>
        <dbReference type="EMBL" id="PST38994.1"/>
    </source>
</evidence>
<organism evidence="10 11">
    <name type="scientific">Clostridium fessum</name>
    <dbReference type="NCBI Taxonomy" id="2126740"/>
    <lineage>
        <taxon>Bacteria</taxon>
        <taxon>Bacillati</taxon>
        <taxon>Bacillota</taxon>
        <taxon>Clostridia</taxon>
        <taxon>Eubacteriales</taxon>
        <taxon>Clostridiaceae</taxon>
        <taxon>Clostridium</taxon>
    </lineage>
</organism>
<keyword evidence="6 9" id="KW-0029">Amino-acid transport</keyword>
<comment type="function">
    <text evidence="9">Component of the transport system for branched-chain amino acids.</text>
</comment>
<dbReference type="GO" id="GO:0015820">
    <property type="term" value="P:L-leucine transport"/>
    <property type="evidence" value="ECO:0007669"/>
    <property type="project" value="TreeGrafter"/>
</dbReference>
<evidence type="ECO:0000256" key="7">
    <source>
        <dbReference type="ARBA" id="ARBA00022989"/>
    </source>
</evidence>
<protein>
    <recommendedName>
        <fullName evidence="9">Branched-chain amino acid transport system carrier protein</fullName>
    </recommendedName>
</protein>
<sequence>MTQTCLSHKQRLLVAGTLFGMFFGAGNLIFPVHLGQLAGRQFLPATIGFILTAVGIPILGVAAIGNTHSEGLQDLSRRVGRRYSYFFTCLLYLTIGPFFAIPRCATTSFTAGVRPLLGTQLSEQTMLFLFSLIFFALVFVFSIRPGSITLWIGKIINPLFLLFLGVLIVTALLHPSIAVSGAVPDASYQNGAFFSALSQGYETMDAIAGLAFGIVVVSVIRQMGVQEDSAIAKEVLHSGMLAGLLMAFIYLLTILIGVQSLGQFELSENGGIALSQIANYYLGRMGTWILAIAITFACLKTSIGLVTSCAETFVKLFPHALSYRAWAVVFTLFSLIVSNVGLSAIITYSVPVLMLIYPPAITLILLALVGNAFQHDKKVYVCVTICTWAASIFDFLAALPDEMQSALHLEPVIAVARQTLPLFDLNLGWILPSLVGLCIGLLRRRKEKSADHSHLPVFPIS</sequence>
<evidence type="ECO:0000256" key="1">
    <source>
        <dbReference type="ARBA" id="ARBA00004651"/>
    </source>
</evidence>
<keyword evidence="4" id="KW-1003">Cell membrane</keyword>
<dbReference type="PANTHER" id="PTHR30588:SF0">
    <property type="entry name" value="BRANCHED-CHAIN AMINO ACID PERMEASE BRNQ"/>
    <property type="match status" value="1"/>
</dbReference>
<dbReference type="PANTHER" id="PTHR30588">
    <property type="entry name" value="BRANCHED-CHAIN AMINO ACID TRANSPORT SYSTEM 2 CARRIER PROTEIN"/>
    <property type="match status" value="1"/>
</dbReference>
<dbReference type="RefSeq" id="WP_107000150.1">
    <property type="nucleotide sequence ID" value="NZ_JAWQCT010000002.1"/>
</dbReference>
<comment type="caution">
    <text evidence="10">The sequence shown here is derived from an EMBL/GenBank/DDBJ whole genome shotgun (WGS) entry which is preliminary data.</text>
</comment>
<evidence type="ECO:0000256" key="9">
    <source>
        <dbReference type="RuleBase" id="RU362122"/>
    </source>
</evidence>
<dbReference type="Pfam" id="PF05525">
    <property type="entry name" value="Branch_AA_trans"/>
    <property type="match status" value="1"/>
</dbReference>
<keyword evidence="7 9" id="KW-1133">Transmembrane helix</keyword>
<dbReference type="GO" id="GO:0015188">
    <property type="term" value="F:L-isoleucine transmembrane transporter activity"/>
    <property type="evidence" value="ECO:0007669"/>
    <property type="project" value="TreeGrafter"/>
</dbReference>
<keyword evidence="5 9" id="KW-0812">Transmembrane</keyword>
<evidence type="ECO:0000256" key="6">
    <source>
        <dbReference type="ARBA" id="ARBA00022970"/>
    </source>
</evidence>
<dbReference type="GO" id="GO:0005886">
    <property type="term" value="C:plasma membrane"/>
    <property type="evidence" value="ECO:0007669"/>
    <property type="project" value="UniProtKB-SubCell"/>
</dbReference>
<gene>
    <name evidence="10" type="primary">brnQ</name>
    <name evidence="10" type="ORF">C7U56_03485</name>
</gene>
<evidence type="ECO:0000256" key="4">
    <source>
        <dbReference type="ARBA" id="ARBA00022475"/>
    </source>
</evidence>
<dbReference type="InterPro" id="IPR004685">
    <property type="entry name" value="Brnchd-chn_aa_trnsp_Livcs"/>
</dbReference>
<feature type="transmembrane region" description="Helical" evidence="9">
    <location>
        <begin position="326"/>
        <end position="346"/>
    </location>
</feature>
<feature type="transmembrane region" description="Helical" evidence="9">
    <location>
        <begin position="203"/>
        <end position="220"/>
    </location>
</feature>
<dbReference type="GO" id="GO:0005304">
    <property type="term" value="F:L-valine transmembrane transporter activity"/>
    <property type="evidence" value="ECO:0007669"/>
    <property type="project" value="TreeGrafter"/>
</dbReference>
<accession>A0A2T3FUS0</accession>